<accession>B8B0B4</accession>
<dbReference type="Gramene" id="BGIOSGA021509-TA">
    <property type="protein sequence ID" value="BGIOSGA021509-PA"/>
    <property type="gene ID" value="BGIOSGA021509"/>
</dbReference>
<feature type="region of interest" description="Disordered" evidence="1">
    <location>
        <begin position="63"/>
        <end position="85"/>
    </location>
</feature>
<dbReference type="EMBL" id="CM000131">
    <property type="protein sequence ID" value="EEC80347.1"/>
    <property type="molecule type" value="Genomic_DNA"/>
</dbReference>
<dbReference type="AlphaFoldDB" id="B8B0B4"/>
<dbReference type="HOGENOM" id="CLU_2516649_0_0_1"/>
<protein>
    <submittedName>
        <fullName evidence="2">Uncharacterized protein</fullName>
    </submittedName>
</protein>
<dbReference type="Proteomes" id="UP000007015">
    <property type="component" value="Chromosome 6"/>
</dbReference>
<evidence type="ECO:0000313" key="3">
    <source>
        <dbReference type="Proteomes" id="UP000007015"/>
    </source>
</evidence>
<name>B8B0B4_ORYSI</name>
<organism evidence="2 3">
    <name type="scientific">Oryza sativa subsp. indica</name>
    <name type="common">Rice</name>
    <dbReference type="NCBI Taxonomy" id="39946"/>
    <lineage>
        <taxon>Eukaryota</taxon>
        <taxon>Viridiplantae</taxon>
        <taxon>Streptophyta</taxon>
        <taxon>Embryophyta</taxon>
        <taxon>Tracheophyta</taxon>
        <taxon>Spermatophyta</taxon>
        <taxon>Magnoliopsida</taxon>
        <taxon>Liliopsida</taxon>
        <taxon>Poales</taxon>
        <taxon>Poaceae</taxon>
        <taxon>BOP clade</taxon>
        <taxon>Oryzoideae</taxon>
        <taxon>Oryzeae</taxon>
        <taxon>Oryzinae</taxon>
        <taxon>Oryza</taxon>
        <taxon>Oryza sativa</taxon>
    </lineage>
</organism>
<proteinExistence type="predicted"/>
<keyword evidence="3" id="KW-1185">Reference proteome</keyword>
<evidence type="ECO:0000256" key="1">
    <source>
        <dbReference type="SAM" id="MobiDB-lite"/>
    </source>
</evidence>
<reference evidence="2 3" key="1">
    <citation type="journal article" date="2005" name="PLoS Biol.">
        <title>The genomes of Oryza sativa: a history of duplications.</title>
        <authorList>
            <person name="Yu J."/>
            <person name="Wang J."/>
            <person name="Lin W."/>
            <person name="Li S."/>
            <person name="Li H."/>
            <person name="Zhou J."/>
            <person name="Ni P."/>
            <person name="Dong W."/>
            <person name="Hu S."/>
            <person name="Zeng C."/>
            <person name="Zhang J."/>
            <person name="Zhang Y."/>
            <person name="Li R."/>
            <person name="Xu Z."/>
            <person name="Li S."/>
            <person name="Li X."/>
            <person name="Zheng H."/>
            <person name="Cong L."/>
            <person name="Lin L."/>
            <person name="Yin J."/>
            <person name="Geng J."/>
            <person name="Li G."/>
            <person name="Shi J."/>
            <person name="Liu J."/>
            <person name="Lv H."/>
            <person name="Li J."/>
            <person name="Wang J."/>
            <person name="Deng Y."/>
            <person name="Ran L."/>
            <person name="Shi X."/>
            <person name="Wang X."/>
            <person name="Wu Q."/>
            <person name="Li C."/>
            <person name="Ren X."/>
            <person name="Wang J."/>
            <person name="Wang X."/>
            <person name="Li D."/>
            <person name="Liu D."/>
            <person name="Zhang X."/>
            <person name="Ji Z."/>
            <person name="Zhao W."/>
            <person name="Sun Y."/>
            <person name="Zhang Z."/>
            <person name="Bao J."/>
            <person name="Han Y."/>
            <person name="Dong L."/>
            <person name="Ji J."/>
            <person name="Chen P."/>
            <person name="Wu S."/>
            <person name="Liu J."/>
            <person name="Xiao Y."/>
            <person name="Bu D."/>
            <person name="Tan J."/>
            <person name="Yang L."/>
            <person name="Ye C."/>
            <person name="Zhang J."/>
            <person name="Xu J."/>
            <person name="Zhou Y."/>
            <person name="Yu Y."/>
            <person name="Zhang B."/>
            <person name="Zhuang S."/>
            <person name="Wei H."/>
            <person name="Liu B."/>
            <person name="Lei M."/>
            <person name="Yu H."/>
            <person name="Li Y."/>
            <person name="Xu H."/>
            <person name="Wei S."/>
            <person name="He X."/>
            <person name="Fang L."/>
            <person name="Zhang Z."/>
            <person name="Zhang Y."/>
            <person name="Huang X."/>
            <person name="Su Z."/>
            <person name="Tong W."/>
            <person name="Li J."/>
            <person name="Tong Z."/>
            <person name="Li S."/>
            <person name="Ye J."/>
            <person name="Wang L."/>
            <person name="Fang L."/>
            <person name="Lei T."/>
            <person name="Chen C."/>
            <person name="Chen H."/>
            <person name="Xu Z."/>
            <person name="Li H."/>
            <person name="Huang H."/>
            <person name="Zhang F."/>
            <person name="Xu H."/>
            <person name="Li N."/>
            <person name="Zhao C."/>
            <person name="Li S."/>
            <person name="Dong L."/>
            <person name="Huang Y."/>
            <person name="Li L."/>
            <person name="Xi Y."/>
            <person name="Qi Q."/>
            <person name="Li W."/>
            <person name="Zhang B."/>
            <person name="Hu W."/>
            <person name="Zhang Y."/>
            <person name="Tian X."/>
            <person name="Jiao Y."/>
            <person name="Liang X."/>
            <person name="Jin J."/>
            <person name="Gao L."/>
            <person name="Zheng W."/>
            <person name="Hao B."/>
            <person name="Liu S."/>
            <person name="Wang W."/>
            <person name="Yuan L."/>
            <person name="Cao M."/>
            <person name="McDermott J."/>
            <person name="Samudrala R."/>
            <person name="Wang J."/>
            <person name="Wong G.K."/>
            <person name="Yang H."/>
        </authorList>
    </citation>
    <scope>NUCLEOTIDE SEQUENCE [LARGE SCALE GENOMIC DNA]</scope>
    <source>
        <strain evidence="3">cv. 93-11</strain>
    </source>
</reference>
<evidence type="ECO:0000313" key="2">
    <source>
        <dbReference type="EMBL" id="EEC80347.1"/>
    </source>
</evidence>
<gene>
    <name evidence="2" type="ORF">OsI_22430</name>
</gene>
<sequence length="85" mass="9065">MLEQAPHALFPISLHLFPSAQWDDARSRTRAAQSLPTDATTTLIVDVLECKDGEHARLIIAKRKSGSEGGAAAANTTTPERGIPS</sequence>